<reference evidence="4" key="1">
    <citation type="submission" date="2017-02" db="UniProtKB">
        <authorList>
            <consortium name="WormBaseParasite"/>
        </authorList>
    </citation>
    <scope>IDENTIFICATION</scope>
</reference>
<organism evidence="4">
    <name type="scientific">Anisakis simplex</name>
    <name type="common">Herring worm</name>
    <dbReference type="NCBI Taxonomy" id="6269"/>
    <lineage>
        <taxon>Eukaryota</taxon>
        <taxon>Metazoa</taxon>
        <taxon>Ecdysozoa</taxon>
        <taxon>Nematoda</taxon>
        <taxon>Chromadorea</taxon>
        <taxon>Rhabditida</taxon>
        <taxon>Spirurina</taxon>
        <taxon>Ascaridomorpha</taxon>
        <taxon>Ascaridoidea</taxon>
        <taxon>Anisakidae</taxon>
        <taxon>Anisakis</taxon>
        <taxon>Anisakis simplex complex</taxon>
    </lineage>
</organism>
<dbReference type="EMBL" id="UYRR01036873">
    <property type="protein sequence ID" value="VDK68287.1"/>
    <property type="molecule type" value="Genomic_DNA"/>
</dbReference>
<dbReference type="WBParaSite" id="ASIM_0001984701-mRNA-1">
    <property type="protein sequence ID" value="ASIM_0001984701-mRNA-1"/>
    <property type="gene ID" value="ASIM_0001984701"/>
</dbReference>
<proteinExistence type="predicted"/>
<evidence type="ECO:0000313" key="4">
    <source>
        <dbReference type="WBParaSite" id="ASIM_0001984701-mRNA-1"/>
    </source>
</evidence>
<keyword evidence="3" id="KW-1185">Reference proteome</keyword>
<dbReference type="AlphaFoldDB" id="A0A0M3KFT6"/>
<feature type="compositionally biased region" description="Basic residues" evidence="1">
    <location>
        <begin position="14"/>
        <end position="27"/>
    </location>
</feature>
<protein>
    <submittedName>
        <fullName evidence="4">Integrase</fullName>
    </submittedName>
</protein>
<evidence type="ECO:0000256" key="1">
    <source>
        <dbReference type="SAM" id="MobiDB-lite"/>
    </source>
</evidence>
<sequence>MAKAIHHPQPTTTRHLHNNPTIHHHNKSVAAADLDQAYA</sequence>
<reference evidence="2 3" key="2">
    <citation type="submission" date="2018-11" db="EMBL/GenBank/DDBJ databases">
        <authorList>
            <consortium name="Pathogen Informatics"/>
        </authorList>
    </citation>
    <scope>NUCLEOTIDE SEQUENCE [LARGE SCALE GENOMIC DNA]</scope>
</reference>
<feature type="region of interest" description="Disordered" evidence="1">
    <location>
        <begin position="1"/>
        <end position="39"/>
    </location>
</feature>
<dbReference type="Proteomes" id="UP000267096">
    <property type="component" value="Unassembled WGS sequence"/>
</dbReference>
<accession>A0A0M3KFT6</accession>
<evidence type="ECO:0000313" key="3">
    <source>
        <dbReference type="Proteomes" id="UP000267096"/>
    </source>
</evidence>
<name>A0A0M3KFT6_ANISI</name>
<gene>
    <name evidence="2" type="ORF">ASIM_LOCUS19235</name>
</gene>
<evidence type="ECO:0000313" key="2">
    <source>
        <dbReference type="EMBL" id="VDK68287.1"/>
    </source>
</evidence>